<protein>
    <recommendedName>
        <fullName evidence="1">protein acetyllysine N-acetyltransferase</fullName>
        <ecNumber evidence="1">2.3.1.286</ecNumber>
    </recommendedName>
</protein>
<keyword evidence="7" id="KW-1185">Reference proteome</keyword>
<evidence type="ECO:0000256" key="4">
    <source>
        <dbReference type="PROSITE-ProRule" id="PRU00236"/>
    </source>
</evidence>
<keyword evidence="4" id="KW-0479">Metal-binding</keyword>
<dbReference type="Pfam" id="PF02146">
    <property type="entry name" value="SIR2"/>
    <property type="match status" value="1"/>
</dbReference>
<dbReference type="PANTHER" id="PTHR11085">
    <property type="entry name" value="NAD-DEPENDENT PROTEIN DEACYLASE SIRTUIN-5, MITOCHONDRIAL-RELATED"/>
    <property type="match status" value="1"/>
</dbReference>
<sequence length="228" mass="25256">MMYELGNRQLHIDTLNTIRKALQVNSVAITGAGISVASGLPLGTDTIQGVNLTDFFGLKLWMNHPVQAFNVFREILKSWRAASPSVAHRTLSRVGWPIITQNIDGLHRDAGSENVIELHGNLRELICRSCHTILASDLVWEFEVPVCPTCTKPLFPGVTLEGDPVRHIVRAVDWVSNAQCLLIVGTQLAMDPIRNLREIAQKSGSTIIWVSERAEEWIPEICVDGCDV</sequence>
<dbReference type="Gene3D" id="3.30.1600.10">
    <property type="entry name" value="SIR2/SIRT2 'Small Domain"/>
    <property type="match status" value="1"/>
</dbReference>
<dbReference type="InterPro" id="IPR026590">
    <property type="entry name" value="Ssirtuin_cat_dom"/>
</dbReference>
<feature type="binding site" evidence="4">
    <location>
        <position position="147"/>
    </location>
    <ligand>
        <name>Zn(2+)</name>
        <dbReference type="ChEBI" id="CHEBI:29105"/>
    </ligand>
</feature>
<dbReference type="InterPro" id="IPR050134">
    <property type="entry name" value="NAD-dep_sirtuin_deacylases"/>
</dbReference>
<dbReference type="InterPro" id="IPR026591">
    <property type="entry name" value="Sirtuin_cat_small_dom_sf"/>
</dbReference>
<feature type="binding site" evidence="4">
    <location>
        <position position="150"/>
    </location>
    <ligand>
        <name>Zn(2+)</name>
        <dbReference type="ChEBI" id="CHEBI:29105"/>
    </ligand>
</feature>
<feature type="binding site" evidence="4">
    <location>
        <position position="127"/>
    </location>
    <ligand>
        <name>Zn(2+)</name>
        <dbReference type="ChEBI" id="CHEBI:29105"/>
    </ligand>
</feature>
<keyword evidence="3" id="KW-0520">NAD</keyword>
<dbReference type="Proteomes" id="UP001597079">
    <property type="component" value="Unassembled WGS sequence"/>
</dbReference>
<gene>
    <name evidence="6" type="ORF">ACFSB2_10490</name>
</gene>
<keyword evidence="4" id="KW-0862">Zinc</keyword>
<organism evidence="6 7">
    <name type="scientific">Alicyclobacillus fodiniaquatilis</name>
    <dbReference type="NCBI Taxonomy" id="1661150"/>
    <lineage>
        <taxon>Bacteria</taxon>
        <taxon>Bacillati</taxon>
        <taxon>Bacillota</taxon>
        <taxon>Bacilli</taxon>
        <taxon>Bacillales</taxon>
        <taxon>Alicyclobacillaceae</taxon>
        <taxon>Alicyclobacillus</taxon>
    </lineage>
</organism>
<accession>A0ABW4JFN4</accession>
<comment type="caution">
    <text evidence="6">The sequence shown here is derived from an EMBL/GenBank/DDBJ whole genome shotgun (WGS) entry which is preliminary data.</text>
</comment>
<proteinExistence type="predicted"/>
<dbReference type="SUPFAM" id="SSF52467">
    <property type="entry name" value="DHS-like NAD/FAD-binding domain"/>
    <property type="match status" value="1"/>
</dbReference>
<evidence type="ECO:0000256" key="3">
    <source>
        <dbReference type="ARBA" id="ARBA00023027"/>
    </source>
</evidence>
<dbReference type="InterPro" id="IPR003000">
    <property type="entry name" value="Sirtuin"/>
</dbReference>
<evidence type="ECO:0000256" key="1">
    <source>
        <dbReference type="ARBA" id="ARBA00012928"/>
    </source>
</evidence>
<evidence type="ECO:0000256" key="2">
    <source>
        <dbReference type="ARBA" id="ARBA00022679"/>
    </source>
</evidence>
<keyword evidence="2" id="KW-0808">Transferase</keyword>
<dbReference type="PANTHER" id="PTHR11085:SF10">
    <property type="entry name" value="NAD-DEPENDENT PROTEIN DEACYLASE SIRTUIN-5, MITOCHONDRIAL-RELATED"/>
    <property type="match status" value="1"/>
</dbReference>
<dbReference type="InterPro" id="IPR029035">
    <property type="entry name" value="DHS-like_NAD/FAD-binding_dom"/>
</dbReference>
<dbReference type="Gene3D" id="3.40.50.1220">
    <property type="entry name" value="TPP-binding domain"/>
    <property type="match status" value="1"/>
</dbReference>
<dbReference type="PROSITE" id="PS50305">
    <property type="entry name" value="SIRTUIN"/>
    <property type="match status" value="1"/>
</dbReference>
<evidence type="ECO:0000313" key="7">
    <source>
        <dbReference type="Proteomes" id="UP001597079"/>
    </source>
</evidence>
<name>A0ABW4JFN4_9BACL</name>
<evidence type="ECO:0000259" key="5">
    <source>
        <dbReference type="PROSITE" id="PS50305"/>
    </source>
</evidence>
<dbReference type="RefSeq" id="WP_377942980.1">
    <property type="nucleotide sequence ID" value="NZ_JBHUCX010000024.1"/>
</dbReference>
<feature type="domain" description="Deacetylase sirtuin-type" evidence="5">
    <location>
        <begin position="3"/>
        <end position="228"/>
    </location>
</feature>
<dbReference type="EMBL" id="JBHUCX010000024">
    <property type="protein sequence ID" value="MFD1675122.1"/>
    <property type="molecule type" value="Genomic_DNA"/>
</dbReference>
<feature type="binding site" evidence="4">
    <location>
        <position position="130"/>
    </location>
    <ligand>
        <name>Zn(2+)</name>
        <dbReference type="ChEBI" id="CHEBI:29105"/>
    </ligand>
</feature>
<dbReference type="EC" id="2.3.1.286" evidence="1"/>
<reference evidence="7" key="1">
    <citation type="journal article" date="2019" name="Int. J. Syst. Evol. Microbiol.">
        <title>The Global Catalogue of Microorganisms (GCM) 10K type strain sequencing project: providing services to taxonomists for standard genome sequencing and annotation.</title>
        <authorList>
            <consortium name="The Broad Institute Genomics Platform"/>
            <consortium name="The Broad Institute Genome Sequencing Center for Infectious Disease"/>
            <person name="Wu L."/>
            <person name="Ma J."/>
        </authorList>
    </citation>
    <scope>NUCLEOTIDE SEQUENCE [LARGE SCALE GENOMIC DNA]</scope>
    <source>
        <strain evidence="7">CGMCC 1.12286</strain>
    </source>
</reference>
<evidence type="ECO:0000313" key="6">
    <source>
        <dbReference type="EMBL" id="MFD1675122.1"/>
    </source>
</evidence>
<feature type="active site" description="Proton acceptor" evidence="4">
    <location>
        <position position="119"/>
    </location>
</feature>